<dbReference type="EMBL" id="CWGJ01000005">
    <property type="protein sequence ID" value="CRX37608.1"/>
    <property type="molecule type" value="Genomic_DNA"/>
</dbReference>
<dbReference type="PANTHER" id="PTHR43404:SF1">
    <property type="entry name" value="MNN4P"/>
    <property type="match status" value="1"/>
</dbReference>
<dbReference type="Proteomes" id="UP000220251">
    <property type="component" value="Unassembled WGS sequence"/>
</dbReference>
<accession>A0A0H5DP08</accession>
<sequence>MERLLYFIASQIMIFGLPAVDLYIRSTENVFLNTASEEASPTEHLGNILLAPAQYLLDGYYAYKIFENGKEKVFLRERFDYQRNFIRNATLSLILAPLLTPHGMLIKAIAYLGEETQARHRAIQEELLNPEIKSNNLYLRSMGIPIPFARSEKEPLIAQNFRRRPGDEHHLKDEKEALKAISALLQKENITYFADCGTCLGAYRYRGVIPWDNDIDIAILQPDFKRTKQALKKLNPDLYQVQDWSSRGRRDSYLKVYVKNTGSLIDIYCYAIDPDLKTLTYIISGEENIFLPEQWKERERRYIAPVSFDTIFPLKIATLDDIEVPVPNKTANYLKIRYGENISPCHIFDEQENRYVKDLTHPYWSQE</sequence>
<dbReference type="PANTHER" id="PTHR43404">
    <property type="entry name" value="LIPOPOLYSACCHARIDE CHOLINEPHOSPHOTRANSFERASE LICD"/>
    <property type="match status" value="1"/>
</dbReference>
<keyword evidence="3" id="KW-1185">Reference proteome</keyword>
<reference evidence="3" key="1">
    <citation type="submission" date="2015-06" db="EMBL/GenBank/DDBJ databases">
        <authorList>
            <person name="Bertelli C."/>
        </authorList>
    </citation>
    <scope>NUCLEOTIDE SEQUENCE [LARGE SCALE GENOMIC DNA]</scope>
    <source>
        <strain evidence="3">CRIB-30</strain>
    </source>
</reference>
<proteinExistence type="predicted"/>
<dbReference type="OrthoDB" id="9786100at2"/>
<evidence type="ECO:0000313" key="3">
    <source>
        <dbReference type="Proteomes" id="UP000220251"/>
    </source>
</evidence>
<dbReference type="InterPro" id="IPR007074">
    <property type="entry name" value="LicD/FKTN/FKRP_NTP_transf"/>
</dbReference>
<protein>
    <recommendedName>
        <fullName evidence="1">LicD/FKTN/FKRP nucleotidyltransferase domain-containing protein</fullName>
    </recommendedName>
</protein>
<dbReference type="RefSeq" id="WP_098037471.1">
    <property type="nucleotide sequence ID" value="NZ_CWGJ01000005.1"/>
</dbReference>
<name>A0A0H5DP08_9BACT</name>
<dbReference type="AlphaFoldDB" id="A0A0H5DP08"/>
<organism evidence="2 3">
    <name type="scientific">Estrella lausannensis</name>
    <dbReference type="NCBI Taxonomy" id="483423"/>
    <lineage>
        <taxon>Bacteria</taxon>
        <taxon>Pseudomonadati</taxon>
        <taxon>Chlamydiota</taxon>
        <taxon>Chlamydiia</taxon>
        <taxon>Parachlamydiales</taxon>
        <taxon>Candidatus Criblamydiaceae</taxon>
        <taxon>Estrella</taxon>
    </lineage>
</organism>
<gene>
    <name evidence="2" type="ORF">ELAC_0247</name>
</gene>
<evidence type="ECO:0000259" key="1">
    <source>
        <dbReference type="Pfam" id="PF04991"/>
    </source>
</evidence>
<evidence type="ECO:0000313" key="2">
    <source>
        <dbReference type="EMBL" id="CRX37608.1"/>
    </source>
</evidence>
<dbReference type="Pfam" id="PF04991">
    <property type="entry name" value="LicD"/>
    <property type="match status" value="1"/>
</dbReference>
<dbReference type="InterPro" id="IPR052942">
    <property type="entry name" value="LPS_cholinephosphotransferase"/>
</dbReference>
<dbReference type="GO" id="GO:0009100">
    <property type="term" value="P:glycoprotein metabolic process"/>
    <property type="evidence" value="ECO:0007669"/>
    <property type="project" value="UniProtKB-ARBA"/>
</dbReference>
<feature type="domain" description="LicD/FKTN/FKRP nucleotidyltransferase" evidence="1">
    <location>
        <begin position="186"/>
        <end position="255"/>
    </location>
</feature>